<reference evidence="2" key="1">
    <citation type="submission" date="2020-11" db="EMBL/GenBank/DDBJ databases">
        <authorList>
            <person name="Tran Van P."/>
        </authorList>
    </citation>
    <scope>NUCLEOTIDE SEQUENCE</scope>
</reference>
<dbReference type="EMBL" id="OC867793">
    <property type="protein sequence ID" value="CAD7633708.1"/>
    <property type="molecule type" value="Genomic_DNA"/>
</dbReference>
<organism evidence="2">
    <name type="scientific">Medioppia subpectinata</name>
    <dbReference type="NCBI Taxonomy" id="1979941"/>
    <lineage>
        <taxon>Eukaryota</taxon>
        <taxon>Metazoa</taxon>
        <taxon>Ecdysozoa</taxon>
        <taxon>Arthropoda</taxon>
        <taxon>Chelicerata</taxon>
        <taxon>Arachnida</taxon>
        <taxon>Acari</taxon>
        <taxon>Acariformes</taxon>
        <taxon>Sarcoptiformes</taxon>
        <taxon>Oribatida</taxon>
        <taxon>Brachypylina</taxon>
        <taxon>Oppioidea</taxon>
        <taxon>Oppiidae</taxon>
        <taxon>Medioppia</taxon>
    </lineage>
</organism>
<dbReference type="PRINTS" id="PR00180">
    <property type="entry name" value="CRETINALDHBP"/>
</dbReference>
<dbReference type="InterPro" id="IPR001251">
    <property type="entry name" value="CRAL-TRIO_dom"/>
</dbReference>
<dbReference type="InterPro" id="IPR036273">
    <property type="entry name" value="CRAL/TRIO_N_dom_sf"/>
</dbReference>
<dbReference type="PANTHER" id="PTHR10174:SF130">
    <property type="entry name" value="ALPHA-TOCOPHEROL TRANSFER PROTEIN-LIKE"/>
    <property type="match status" value="1"/>
</dbReference>
<dbReference type="SMART" id="SM00516">
    <property type="entry name" value="SEC14"/>
    <property type="match status" value="1"/>
</dbReference>
<protein>
    <recommendedName>
        <fullName evidence="1">CRAL-TRIO domain-containing protein</fullName>
    </recommendedName>
</protein>
<dbReference type="OrthoDB" id="16405at2759"/>
<dbReference type="CDD" id="cd00170">
    <property type="entry name" value="SEC14"/>
    <property type="match status" value="1"/>
</dbReference>
<evidence type="ECO:0000313" key="2">
    <source>
        <dbReference type="EMBL" id="CAD7633708.1"/>
    </source>
</evidence>
<keyword evidence="3" id="KW-1185">Reference proteome</keyword>
<dbReference type="SUPFAM" id="SSF46938">
    <property type="entry name" value="CRAL/TRIO N-terminal domain"/>
    <property type="match status" value="1"/>
</dbReference>
<accession>A0A7R9L2K5</accession>
<gene>
    <name evidence="2" type="ORF">OSB1V03_LOCUS14104</name>
</gene>
<dbReference type="Gene3D" id="1.20.5.1200">
    <property type="entry name" value="Alpha-tocopherol transfer"/>
    <property type="match status" value="1"/>
</dbReference>
<name>A0A7R9L2K5_9ACAR</name>
<dbReference type="Gene3D" id="1.10.8.20">
    <property type="entry name" value="N-terminal domain of phosphatidylinositol transfer protein sec14p"/>
    <property type="match status" value="1"/>
</dbReference>
<sequence>MSETETTEPSLLRAENISISKLTPELIQRAEAEVNEKENWKERDIQALREIVQNEVSLHSQSDDAFLLRFLRARMFDYDKALHLIKQYYYLKANNPELFVPPKQLKCVFDTKTMTVLPKKCPSGETIYVVSAGHWNPRRFTFDQLVAASIVSLEKAAMDEVTQINGLICIIDMTDFGWQQLRRFGPSQAKKMVHIIDECLPIRFKAIHVIHESTLADIAFTILKPFLSEELRQKITFHGSELSALHSIVTADILPEEIGGHCGSIDADQWYEQIISSETYLTENRENYGFKKVADFNQISDFHSIENSLFRKSQTLTQNFLSVLRRTVLELLELSAKLTPMASKKVLIGASAAAVVGFLFYKTQCPRQ</sequence>
<dbReference type="InterPro" id="IPR036865">
    <property type="entry name" value="CRAL-TRIO_dom_sf"/>
</dbReference>
<dbReference type="EMBL" id="CAJPIZ010013218">
    <property type="protein sequence ID" value="CAG2114138.1"/>
    <property type="molecule type" value="Genomic_DNA"/>
</dbReference>
<dbReference type="PANTHER" id="PTHR10174">
    <property type="entry name" value="ALPHA-TOCOPHEROL TRANSFER PROTEIN-RELATED"/>
    <property type="match status" value="1"/>
</dbReference>
<feature type="non-terminal residue" evidence="2">
    <location>
        <position position="1"/>
    </location>
</feature>
<dbReference type="GO" id="GO:1902936">
    <property type="term" value="F:phosphatidylinositol bisphosphate binding"/>
    <property type="evidence" value="ECO:0007669"/>
    <property type="project" value="TreeGrafter"/>
</dbReference>
<dbReference type="Gene3D" id="3.40.525.10">
    <property type="entry name" value="CRAL-TRIO lipid binding domain"/>
    <property type="match status" value="1"/>
</dbReference>
<dbReference type="AlphaFoldDB" id="A0A7R9L2K5"/>
<dbReference type="GO" id="GO:0016020">
    <property type="term" value="C:membrane"/>
    <property type="evidence" value="ECO:0007669"/>
    <property type="project" value="TreeGrafter"/>
</dbReference>
<dbReference type="PROSITE" id="PS50191">
    <property type="entry name" value="CRAL_TRIO"/>
    <property type="match status" value="1"/>
</dbReference>
<evidence type="ECO:0000259" key="1">
    <source>
        <dbReference type="PROSITE" id="PS50191"/>
    </source>
</evidence>
<dbReference type="Pfam" id="PF00650">
    <property type="entry name" value="CRAL_TRIO"/>
    <property type="match status" value="1"/>
</dbReference>
<dbReference type="SUPFAM" id="SSF52087">
    <property type="entry name" value="CRAL/TRIO domain"/>
    <property type="match status" value="1"/>
</dbReference>
<evidence type="ECO:0000313" key="3">
    <source>
        <dbReference type="Proteomes" id="UP000759131"/>
    </source>
</evidence>
<dbReference type="Pfam" id="PF03765">
    <property type="entry name" value="CRAL_TRIO_N"/>
    <property type="match status" value="1"/>
</dbReference>
<dbReference type="Proteomes" id="UP000759131">
    <property type="component" value="Unassembled WGS sequence"/>
</dbReference>
<feature type="domain" description="CRAL-TRIO" evidence="1">
    <location>
        <begin position="104"/>
        <end position="266"/>
    </location>
</feature>
<dbReference type="InterPro" id="IPR011074">
    <property type="entry name" value="CRAL/TRIO_N_dom"/>
</dbReference>
<proteinExistence type="predicted"/>
<dbReference type="SMART" id="SM01100">
    <property type="entry name" value="CRAL_TRIO_N"/>
    <property type="match status" value="1"/>
</dbReference>